<evidence type="ECO:0000313" key="3">
    <source>
        <dbReference type="Proteomes" id="UP001497644"/>
    </source>
</evidence>
<dbReference type="EMBL" id="OZ034825">
    <property type="protein sequence ID" value="CAL1679479.1"/>
    <property type="molecule type" value="Genomic_DNA"/>
</dbReference>
<keyword evidence="3" id="KW-1185">Reference proteome</keyword>
<evidence type="ECO:0000313" key="2">
    <source>
        <dbReference type="EMBL" id="CAL1679479.1"/>
    </source>
</evidence>
<protein>
    <submittedName>
        <fullName evidence="2">Uncharacterized protein</fullName>
    </submittedName>
</protein>
<reference evidence="2" key="1">
    <citation type="submission" date="2024-04" db="EMBL/GenBank/DDBJ databases">
        <authorList>
            <consortium name="Molecular Ecology Group"/>
        </authorList>
    </citation>
    <scope>NUCLEOTIDE SEQUENCE</scope>
</reference>
<accession>A0AAV2NH65</accession>
<name>A0AAV2NH65_9HYME</name>
<evidence type="ECO:0000256" key="1">
    <source>
        <dbReference type="SAM" id="MobiDB-lite"/>
    </source>
</evidence>
<proteinExistence type="predicted"/>
<sequence>MPTVARSSPECLETESDEIGRAPNIHACSESCVETTLTPCVPQWIPRATITQIYREYESTRRDETRSSGDGDGKRIAGDDKR</sequence>
<dbReference type="Proteomes" id="UP001497644">
    <property type="component" value="Chromosome 2"/>
</dbReference>
<feature type="region of interest" description="Disordered" evidence="1">
    <location>
        <begin position="58"/>
        <end position="82"/>
    </location>
</feature>
<gene>
    <name evidence="2" type="ORF">LPLAT_LOCUS5657</name>
</gene>
<dbReference type="AlphaFoldDB" id="A0AAV2NH65"/>
<organism evidence="2 3">
    <name type="scientific">Lasius platythorax</name>
    <dbReference type="NCBI Taxonomy" id="488582"/>
    <lineage>
        <taxon>Eukaryota</taxon>
        <taxon>Metazoa</taxon>
        <taxon>Ecdysozoa</taxon>
        <taxon>Arthropoda</taxon>
        <taxon>Hexapoda</taxon>
        <taxon>Insecta</taxon>
        <taxon>Pterygota</taxon>
        <taxon>Neoptera</taxon>
        <taxon>Endopterygota</taxon>
        <taxon>Hymenoptera</taxon>
        <taxon>Apocrita</taxon>
        <taxon>Aculeata</taxon>
        <taxon>Formicoidea</taxon>
        <taxon>Formicidae</taxon>
        <taxon>Formicinae</taxon>
        <taxon>Lasius</taxon>
        <taxon>Lasius</taxon>
    </lineage>
</organism>